<accession>A0A927R2I6</accession>
<dbReference type="Proteomes" id="UP000649753">
    <property type="component" value="Unassembled WGS sequence"/>
</dbReference>
<reference evidence="1" key="1">
    <citation type="submission" date="2020-10" db="EMBL/GenBank/DDBJ databases">
        <title>Sequencing the genomes of 1000 actinobacteria strains.</title>
        <authorList>
            <person name="Klenk H.-P."/>
        </authorList>
    </citation>
    <scope>NUCLEOTIDE SEQUENCE</scope>
    <source>
        <strain evidence="1">DSM 46832</strain>
    </source>
</reference>
<proteinExistence type="predicted"/>
<organism evidence="1 2">
    <name type="scientific">Plantactinospora soyae</name>
    <dbReference type="NCBI Taxonomy" id="1544732"/>
    <lineage>
        <taxon>Bacteria</taxon>
        <taxon>Bacillati</taxon>
        <taxon>Actinomycetota</taxon>
        <taxon>Actinomycetes</taxon>
        <taxon>Micromonosporales</taxon>
        <taxon>Micromonosporaceae</taxon>
        <taxon>Plantactinospora</taxon>
    </lineage>
</organism>
<sequence>MFRKLEELSDRMLSKFVPATSAAASCPCGAYPYTGPCYYTLPCSGGQHKQCYCANSGRDVSCGPCHVD</sequence>
<gene>
    <name evidence="1" type="ORF">H4W31_008255</name>
</gene>
<name>A0A927R2I6_9ACTN</name>
<dbReference type="AlphaFoldDB" id="A0A927R2I6"/>
<dbReference type="EMBL" id="JADBEB010000001">
    <property type="protein sequence ID" value="MBE1492617.1"/>
    <property type="molecule type" value="Genomic_DNA"/>
</dbReference>
<protein>
    <submittedName>
        <fullName evidence="1">Uncharacterized protein</fullName>
    </submittedName>
</protein>
<keyword evidence="2" id="KW-1185">Reference proteome</keyword>
<evidence type="ECO:0000313" key="1">
    <source>
        <dbReference type="EMBL" id="MBE1492617.1"/>
    </source>
</evidence>
<evidence type="ECO:0000313" key="2">
    <source>
        <dbReference type="Proteomes" id="UP000649753"/>
    </source>
</evidence>
<dbReference type="RefSeq" id="WP_192771493.1">
    <property type="nucleotide sequence ID" value="NZ_JADBEB010000001.1"/>
</dbReference>
<comment type="caution">
    <text evidence="1">The sequence shown here is derived from an EMBL/GenBank/DDBJ whole genome shotgun (WGS) entry which is preliminary data.</text>
</comment>
<dbReference type="PROSITE" id="PS51257">
    <property type="entry name" value="PROKAR_LIPOPROTEIN"/>
    <property type="match status" value="1"/>
</dbReference>